<sequence>MNKLQTGSVYPWQTELERFIQQVESAPNRENDGWTHERKLAVLEKLVRAYALYQDENGAIIDPHSESERYYSTPSYALSAAVLVKEGRHELLESAAAALTHSIACVVDEKAPDHHPDFFPIMMMGAYRILKNLLPEQATAWKQQLSRIQPEQTYIFTMSKMKNPNRMINWNAIMISGEFLRATEGIAADSEWMETYIRNYHLPRFTGLGLYQDGPLDRPNSPFAYDIVTRFHLGVMLESGYNGGCALEVRDYLRRGALSSLLTLSPHGEIPPRGRSAQHQWNEAAAAFVFTTHAQQAYTAGEHGLAGAFRRAADLCWQSISRWQTDDGKLHIVRNHYSSEARHGFEVYSNHTCYSLWTAAVLAHTLLHGKEIDRIPPTSIPAEIGSRVLATDGWFQTVIAAVDGQQMLVQTSINDPYNIPGIVRIQRSALPSLIGPSSAGHADRGFTGFAEGDIFPLSYTPAWQTEDGKWHSLSEGIPGTLEFDRDGGIDPQDGGGNVQMERSSASDGETDFTLLWEGPFPGVREIRTHYRQVPGKIEVSYELQGNIQNVGALIPLMAYDGRERSVIHHVMAAGEETESIRVEYAGASLEVIPTTEGTNVVWPDELTAVACRNGLLKGARLECGGSRISFIIRLPE</sequence>
<evidence type="ECO:0000313" key="3">
    <source>
        <dbReference type="Proteomes" id="UP000254400"/>
    </source>
</evidence>
<accession>A0A378XWT0</accession>
<gene>
    <name evidence="2" type="ORF">NCTC10343_02344</name>
</gene>
<dbReference type="AlphaFoldDB" id="A0A378XWT0"/>
<protein>
    <submittedName>
        <fullName evidence="2">Glycosyl hydrolase</fullName>
    </submittedName>
</protein>
<feature type="region of interest" description="Disordered" evidence="1">
    <location>
        <begin position="470"/>
        <end position="509"/>
    </location>
</feature>
<dbReference type="GeneID" id="93345745"/>
<name>A0A378XWT0_PAEPO</name>
<evidence type="ECO:0000256" key="1">
    <source>
        <dbReference type="SAM" id="MobiDB-lite"/>
    </source>
</evidence>
<dbReference type="Proteomes" id="UP000254400">
    <property type="component" value="Unassembled WGS sequence"/>
</dbReference>
<proteinExistence type="predicted"/>
<dbReference type="GO" id="GO:0016787">
    <property type="term" value="F:hydrolase activity"/>
    <property type="evidence" value="ECO:0007669"/>
    <property type="project" value="UniProtKB-KW"/>
</dbReference>
<reference evidence="2 3" key="1">
    <citation type="submission" date="2018-06" db="EMBL/GenBank/DDBJ databases">
        <authorList>
            <consortium name="Pathogen Informatics"/>
            <person name="Doyle S."/>
        </authorList>
    </citation>
    <scope>NUCLEOTIDE SEQUENCE [LARGE SCALE GENOMIC DNA]</scope>
    <source>
        <strain evidence="2 3">NCTC10343</strain>
    </source>
</reference>
<dbReference type="RefSeq" id="WP_019687093.1">
    <property type="nucleotide sequence ID" value="NZ_CP036496.1"/>
</dbReference>
<evidence type="ECO:0000313" key="2">
    <source>
        <dbReference type="EMBL" id="SUA69486.1"/>
    </source>
</evidence>
<organism evidence="2 3">
    <name type="scientific">Paenibacillus polymyxa</name>
    <name type="common">Bacillus polymyxa</name>
    <dbReference type="NCBI Taxonomy" id="1406"/>
    <lineage>
        <taxon>Bacteria</taxon>
        <taxon>Bacillati</taxon>
        <taxon>Bacillota</taxon>
        <taxon>Bacilli</taxon>
        <taxon>Bacillales</taxon>
        <taxon>Paenibacillaceae</taxon>
        <taxon>Paenibacillus</taxon>
    </lineage>
</organism>
<keyword evidence="2" id="KW-0378">Hydrolase</keyword>
<dbReference type="EMBL" id="UGSC01000001">
    <property type="protein sequence ID" value="SUA69486.1"/>
    <property type="molecule type" value="Genomic_DNA"/>
</dbReference>